<comment type="caution">
    <text evidence="2">The sequence shown here is derived from an EMBL/GenBank/DDBJ whole genome shotgun (WGS) entry which is preliminary data.</text>
</comment>
<keyword evidence="3" id="KW-1185">Reference proteome</keyword>
<feature type="compositionally biased region" description="Basic and acidic residues" evidence="1">
    <location>
        <begin position="317"/>
        <end position="329"/>
    </location>
</feature>
<protein>
    <submittedName>
        <fullName evidence="2">Uncharacterized protein</fullName>
    </submittedName>
</protein>
<feature type="compositionally biased region" description="Basic and acidic residues" evidence="1">
    <location>
        <begin position="201"/>
        <end position="227"/>
    </location>
</feature>
<evidence type="ECO:0000313" key="3">
    <source>
        <dbReference type="Proteomes" id="UP000758701"/>
    </source>
</evidence>
<dbReference type="EMBL" id="JAHSTP010000025">
    <property type="protein sequence ID" value="MBZ6156222.1"/>
    <property type="molecule type" value="Genomic_DNA"/>
</dbReference>
<name>A0ABS7WFF4_STROV</name>
<organism evidence="2 3">
    <name type="scientific">Streptomyces olivaceus</name>
    <dbReference type="NCBI Taxonomy" id="47716"/>
    <lineage>
        <taxon>Bacteria</taxon>
        <taxon>Bacillati</taxon>
        <taxon>Actinomycetota</taxon>
        <taxon>Actinomycetes</taxon>
        <taxon>Kitasatosporales</taxon>
        <taxon>Streptomycetaceae</taxon>
        <taxon>Streptomyces</taxon>
    </lineage>
</organism>
<evidence type="ECO:0000313" key="2">
    <source>
        <dbReference type="EMBL" id="MBZ6156222.1"/>
    </source>
</evidence>
<proteinExistence type="predicted"/>
<dbReference type="Proteomes" id="UP000758701">
    <property type="component" value="Unassembled WGS sequence"/>
</dbReference>
<feature type="region of interest" description="Disordered" evidence="1">
    <location>
        <begin position="198"/>
        <end position="227"/>
    </location>
</feature>
<accession>A0ABS7WFF4</accession>
<dbReference type="RefSeq" id="WP_224310513.1">
    <property type="nucleotide sequence ID" value="NZ_JAHSST010000039.1"/>
</dbReference>
<reference evidence="2 3" key="1">
    <citation type="submission" date="2021-06" db="EMBL/GenBank/DDBJ databases">
        <title>Ecological speciation of a Streptomyces species isolated from different habitats and geographic origins.</title>
        <authorList>
            <person name="Wang J."/>
        </authorList>
    </citation>
    <scope>NUCLEOTIDE SEQUENCE [LARGE SCALE GENOMIC DNA]</scope>
    <source>
        <strain evidence="2 3">FXJ8.012</strain>
    </source>
</reference>
<feature type="region of interest" description="Disordered" evidence="1">
    <location>
        <begin position="307"/>
        <end position="329"/>
    </location>
</feature>
<evidence type="ECO:0000256" key="1">
    <source>
        <dbReference type="SAM" id="MobiDB-lite"/>
    </source>
</evidence>
<gene>
    <name evidence="2" type="ORF">KVH32_34445</name>
</gene>
<sequence>MPERKRRTRPWGDLKGPTDRANDIARLLRTWLDDAHLRIDDLRAQLTREHFRSGRIPSRSTIGERLAGVGLDEDIIQAVADVCSKDAAQRARMLKDVGPVTPHELLRPSHNARTLDATALANELVAVQRQSLTLQDKLLRAWERSVELEHQRTQTNHMVIVLLTMVDKLQRNISTLTAERDNVRGREHDSRCLQKVHKRLAHSEDQRRTAEAALKRAQADRDRADRLAEEAAKQVRSLTEQLERLRRRTGQPDNSPPLASHVPALAEPEAIEAAAQDIDDALVKACWHLDDGARRLDHVAQELVQDSAPDNLVASTPEKRHAPKDTDTEAAARDDLELGVLQHLRSIRKVPQDFAKLALTQSAEFTVGLMHVMLSSDDDWEMAYDLISIAAARGTPAHLCALTAELRARRNGESYAYELLNDIARERSPSDIVPIVTALRDAQQPADAYQLLTAVGRARASWYIPPVLANLNPADAAWVIETIMTERSALEIRIIRSTMRDGGHDHYASLLSVPPPDGSFAAVEPMSLKLGAAPRDLNRRLGFRGAVAMV</sequence>